<dbReference type="GO" id="GO:0005794">
    <property type="term" value="C:Golgi apparatus"/>
    <property type="evidence" value="ECO:0007669"/>
    <property type="project" value="TreeGrafter"/>
</dbReference>
<feature type="region of interest" description="Disordered" evidence="6">
    <location>
        <begin position="43"/>
        <end position="92"/>
    </location>
</feature>
<evidence type="ECO:0000256" key="1">
    <source>
        <dbReference type="ARBA" id="ARBA00004167"/>
    </source>
</evidence>
<comment type="subcellular location">
    <subcellularLocation>
        <location evidence="1">Membrane</location>
        <topology evidence="1">Single-pass membrane protein</topology>
    </subcellularLocation>
</comment>
<dbReference type="EMBL" id="CH477346">
    <property type="protein sequence ID" value="EAT42984.1"/>
    <property type="molecule type" value="Genomic_DNA"/>
</dbReference>
<dbReference type="AlphaFoldDB" id="A0A6E8PJ69"/>
<reference evidence="8" key="3">
    <citation type="submission" date="2012-09" db="EMBL/GenBank/DDBJ databases">
        <authorList>
            <consortium name="VectorBase"/>
        </authorList>
    </citation>
    <scope>NUCLEOTIDE SEQUENCE</scope>
    <source>
        <strain evidence="8">Liverpool</strain>
    </source>
</reference>
<dbReference type="GO" id="GO:0005789">
    <property type="term" value="C:endoplasmic reticulum membrane"/>
    <property type="evidence" value="ECO:0007669"/>
    <property type="project" value="TreeGrafter"/>
</dbReference>
<organism evidence="8 9">
    <name type="scientific">Aedes aegypti</name>
    <name type="common">Yellowfever mosquito</name>
    <name type="synonym">Culex aegypti</name>
    <dbReference type="NCBI Taxonomy" id="7159"/>
    <lineage>
        <taxon>Eukaryota</taxon>
        <taxon>Metazoa</taxon>
        <taxon>Ecdysozoa</taxon>
        <taxon>Arthropoda</taxon>
        <taxon>Hexapoda</taxon>
        <taxon>Insecta</taxon>
        <taxon>Pterygota</taxon>
        <taxon>Neoptera</taxon>
        <taxon>Endopterygota</taxon>
        <taxon>Diptera</taxon>
        <taxon>Nematocera</taxon>
        <taxon>Culicoidea</taxon>
        <taxon>Culicidae</taxon>
        <taxon>Culicinae</taxon>
        <taxon>Aedini</taxon>
        <taxon>Aedes</taxon>
        <taxon>Stegomyia</taxon>
    </lineage>
</organism>
<evidence type="ECO:0000256" key="3">
    <source>
        <dbReference type="ARBA" id="ARBA00022933"/>
    </source>
</evidence>
<sequence>MVYIARDGSVHETQPWSVQRFIGMITGFLGLIAMFFKTMFNMDSNQPSRGQDSSGIHWRGGGGGGPPPPGGPRRRPIGRVMTLSDCTVPGGG</sequence>
<dbReference type="PANTHER" id="PTHR16875:SF0">
    <property type="entry name" value="SELENOPROTEIN K"/>
    <property type="match status" value="1"/>
</dbReference>
<reference evidence="8" key="1">
    <citation type="submission" date="2005-10" db="EMBL/GenBank/DDBJ databases">
        <authorList>
            <person name="Loftus B.J."/>
            <person name="Nene V.M."/>
            <person name="Hannick L.I."/>
            <person name="Bidwell S."/>
            <person name="Haas B."/>
            <person name="Amedeo P."/>
            <person name="Orvis J."/>
            <person name="Wortman J.R."/>
            <person name="White O.R."/>
            <person name="Salzberg S."/>
            <person name="Shumway M."/>
            <person name="Koo H."/>
            <person name="Zhao Y."/>
            <person name="Holmes M."/>
            <person name="Miller J."/>
            <person name="Schatz M."/>
            <person name="Pop M."/>
            <person name="Pai G."/>
            <person name="Utterback T."/>
            <person name="Rogers Y.-H."/>
            <person name="Kravitz S."/>
            <person name="Fraser C.M."/>
        </authorList>
    </citation>
    <scope>NUCLEOTIDE SEQUENCE</scope>
    <source>
        <strain evidence="8">Liverpool</strain>
    </source>
</reference>
<feature type="transmembrane region" description="Helical" evidence="7">
    <location>
        <begin position="20"/>
        <end position="40"/>
    </location>
</feature>
<dbReference type="GO" id="GO:0032469">
    <property type="term" value="P:endoplasmic reticulum calcium ion homeostasis"/>
    <property type="evidence" value="ECO:0007669"/>
    <property type="project" value="TreeGrafter"/>
</dbReference>
<dbReference type="Proteomes" id="UP000682892">
    <property type="component" value="Unassembled WGS sequence"/>
</dbReference>
<evidence type="ECO:0000256" key="5">
    <source>
        <dbReference type="ARBA" id="ARBA00023136"/>
    </source>
</evidence>
<keyword evidence="4 7" id="KW-1133">Transmembrane helix</keyword>
<reference evidence="8" key="2">
    <citation type="journal article" date="2007" name="Science">
        <title>Genome sequence of Aedes aegypti, a major arbovirus vector.</title>
        <authorList>
            <person name="Nene V."/>
            <person name="Wortman J.R."/>
            <person name="Lawson D."/>
            <person name="Haas B."/>
            <person name="Kodira C."/>
            <person name="Tu Z.J."/>
            <person name="Loftus B."/>
            <person name="Xi Z."/>
            <person name="Megy K."/>
            <person name="Grabherr M."/>
            <person name="Ren Q."/>
            <person name="Zdobnov E.M."/>
            <person name="Lobo N.F."/>
            <person name="Campbell K.S."/>
            <person name="Brown S.E."/>
            <person name="Bonaldo M.F."/>
            <person name="Zhu J."/>
            <person name="Sinkins S.P."/>
            <person name="Hogenkamp D.G."/>
            <person name="Amedeo P."/>
            <person name="Arensburger P."/>
            <person name="Atkinson P.W."/>
            <person name="Bidwell S."/>
            <person name="Biedler J."/>
            <person name="Birney E."/>
            <person name="Bruggner R.V."/>
            <person name="Costas J."/>
            <person name="Coy M.R."/>
            <person name="Crabtree J."/>
            <person name="Crawford M."/>
            <person name="Debruyn B."/>
            <person name="Decaprio D."/>
            <person name="Eiglmeier K."/>
            <person name="Eisenstadt E."/>
            <person name="El-Dorry H."/>
            <person name="Gelbart W.M."/>
            <person name="Gomes S.L."/>
            <person name="Hammond M."/>
            <person name="Hannick L.I."/>
            <person name="Hogan J.R."/>
            <person name="Holmes M.H."/>
            <person name="Jaffe D."/>
            <person name="Johnston J.S."/>
            <person name="Kennedy R.C."/>
            <person name="Koo H."/>
            <person name="Kravitz S."/>
            <person name="Kriventseva E.V."/>
            <person name="Kulp D."/>
            <person name="Labutti K."/>
            <person name="Lee E."/>
            <person name="Li S."/>
            <person name="Lovin D.D."/>
            <person name="Mao C."/>
            <person name="Mauceli E."/>
            <person name="Menck C.F."/>
            <person name="Miller J.R."/>
            <person name="Montgomery P."/>
            <person name="Mori A."/>
            <person name="Nascimento A.L."/>
            <person name="Naveira H.F."/>
            <person name="Nusbaum C."/>
            <person name="O'leary S."/>
            <person name="Orvis J."/>
            <person name="Pertea M."/>
            <person name="Quesneville H."/>
            <person name="Reidenbach K.R."/>
            <person name="Rogers Y.H."/>
            <person name="Roth C.W."/>
            <person name="Schneider J.R."/>
            <person name="Schatz M."/>
            <person name="Shumway M."/>
            <person name="Stanke M."/>
            <person name="Stinson E.O."/>
            <person name="Tubio J.M."/>
            <person name="Vanzee J.P."/>
            <person name="Verjovski-Almeida S."/>
            <person name="Werner D."/>
            <person name="White O."/>
            <person name="Wyder S."/>
            <person name="Zeng Q."/>
            <person name="Zhao Q."/>
            <person name="Zhao Y."/>
            <person name="Hill C.A."/>
            <person name="Raikhel A.S."/>
            <person name="Soares M.B."/>
            <person name="Knudson D.L."/>
            <person name="Lee N.H."/>
            <person name="Galagan J."/>
            <person name="Salzberg S.L."/>
            <person name="Paulsen I.T."/>
            <person name="Dimopoulos G."/>
            <person name="Collins F.H."/>
            <person name="Birren B."/>
            <person name="Fraser-Liggett C.M."/>
            <person name="Severson D.W."/>
        </authorList>
    </citation>
    <scope>NUCLEOTIDE SEQUENCE [LARGE SCALE GENOMIC DNA]</scope>
    <source>
        <strain evidence="8">Liverpool</strain>
    </source>
</reference>
<protein>
    <submittedName>
        <fullName evidence="8">AAEL005523-PA</fullName>
    </submittedName>
</protein>
<dbReference type="Pfam" id="PF10961">
    <property type="entry name" value="SelK_SelG"/>
    <property type="match status" value="1"/>
</dbReference>
<keyword evidence="2 7" id="KW-0812">Transmembrane</keyword>
<keyword evidence="5 7" id="KW-0472">Membrane</keyword>
<evidence type="ECO:0000256" key="6">
    <source>
        <dbReference type="SAM" id="MobiDB-lite"/>
    </source>
</evidence>
<evidence type="ECO:0000256" key="4">
    <source>
        <dbReference type="ARBA" id="ARBA00022989"/>
    </source>
</evidence>
<dbReference type="HOGENOM" id="CLU_2415059_0_0_1"/>
<keyword evidence="3" id="KW-0712">Selenocysteine</keyword>
<evidence type="ECO:0000313" key="9">
    <source>
        <dbReference type="Proteomes" id="UP000682892"/>
    </source>
</evidence>
<evidence type="ECO:0000313" key="8">
    <source>
        <dbReference type="EMBL" id="EAT42984.1"/>
    </source>
</evidence>
<dbReference type="PANTHER" id="PTHR16875">
    <property type="entry name" value="SELENOPROTEIN K"/>
    <property type="match status" value="1"/>
</dbReference>
<evidence type="ECO:0000256" key="7">
    <source>
        <dbReference type="SAM" id="Phobius"/>
    </source>
</evidence>
<name>A0A6E8PJ69_AEDAE</name>
<dbReference type="InterPro" id="IPR024491">
    <property type="entry name" value="Se_SelK/SelG"/>
</dbReference>
<evidence type="ECO:0000256" key="2">
    <source>
        <dbReference type="ARBA" id="ARBA00022692"/>
    </source>
</evidence>
<dbReference type="GO" id="GO:0006816">
    <property type="term" value="P:calcium ion transport"/>
    <property type="evidence" value="ECO:0007669"/>
    <property type="project" value="TreeGrafter"/>
</dbReference>
<dbReference type="OMA" id="LMFFRTM"/>
<gene>
    <name evidence="8" type="ORF">AaeL_AAEL005523</name>
</gene>
<accession>A0A6E8PJ69</accession>
<proteinExistence type="predicted"/>
<feature type="compositionally biased region" description="Polar residues" evidence="6">
    <location>
        <begin position="43"/>
        <end position="54"/>
    </location>
</feature>